<name>H1Z3Q1_9EURY</name>
<reference evidence="4 5" key="1">
    <citation type="submission" date="2011-10" db="EMBL/GenBank/DDBJ databases">
        <title>The Improved High-Quality Draft genome of Methanoplanus limicola DSM 2279.</title>
        <authorList>
            <consortium name="US DOE Joint Genome Institute (JGI-PGF)"/>
            <person name="Lucas S."/>
            <person name="Copeland A."/>
            <person name="Lapidus A."/>
            <person name="Glavina del Rio T."/>
            <person name="Dalin E."/>
            <person name="Tice H."/>
            <person name="Bruce D."/>
            <person name="Goodwin L."/>
            <person name="Pitluck S."/>
            <person name="Peters L."/>
            <person name="Mikhailova N."/>
            <person name="Lu M."/>
            <person name="Kyrpides N."/>
            <person name="Mavromatis K."/>
            <person name="Ivanova N."/>
            <person name="Markowitz V."/>
            <person name="Cheng J.-F."/>
            <person name="Hugenholtz P."/>
            <person name="Woyke T."/>
            <person name="Wu D."/>
            <person name="Wirth R."/>
            <person name="Brambilla E.-M."/>
            <person name="Klenk H.-P."/>
            <person name="Eisen J.A."/>
        </authorList>
    </citation>
    <scope>NUCLEOTIDE SEQUENCE [LARGE SCALE GENOMIC DNA]</scope>
    <source>
        <strain evidence="4 5">DSM 2279</strain>
    </source>
</reference>
<dbReference type="Pfam" id="PF09972">
    <property type="entry name" value="DUF2207"/>
    <property type="match status" value="1"/>
</dbReference>
<sequence length="607" mass="67467">MDEKKQIAVIITATLLIGLFSIIIAGAFQSLPADFGGDLTAESYEVTWSEDGTLTEKYVYNVQSSGEYRMLYRVWAAPLTWSENPDEIQNSGYIELTGVRAPDGTVGYVKTKSGAVYIIGKDSQAKSFVTDKAYENEAGILNLNYFEPGKYEVEYTYNIYPPIEYDDEAVHVNLMFASEHIPYKNVKIVLESDDITEVFTHPPSYNIEKEDGRVVITGSSPEDEIIETEFLMNPEALQSLKGYKRQISGVKEKTESANDSYSIGFFLADILLLIGKILVILTPFLFVLLYLKSGREKKFTVPEYLSTIPNKKLTPWQVNLVFSKDAFESDENGFYATLLSLHKQKKLRMSEKPDKKGILIELLDPESPDRYEQNVLNFVSLYSGDDNILDTEYFESIAKSAKHSSADEHLALAVKENLQSLTSGSDQSISGKYATDGRGLLLPFIIGGIIYILLAVALFVFAEDAAGMIFIAIFLGIVMIVQAVVAMVFPSTVFGNWKEDYYKEKLEWDSFKNFLSDLSQIKKYSPDDINMWGEWLIYGTALGAGKNVEKAMKELNINISESGYFYPHYLWYAGFYSISTFTPPSQGGSGGGFGAGGGFGGGGAGGR</sequence>
<feature type="domain" description="DUF2207" evidence="2">
    <location>
        <begin position="42"/>
        <end position="232"/>
    </location>
</feature>
<feature type="domain" description="Predicted membrane protein YciQ-like C-terminal" evidence="3">
    <location>
        <begin position="302"/>
        <end position="552"/>
    </location>
</feature>
<keyword evidence="1" id="KW-0812">Transmembrane</keyword>
<proteinExistence type="predicted"/>
<evidence type="ECO:0000313" key="5">
    <source>
        <dbReference type="Proteomes" id="UP000005741"/>
    </source>
</evidence>
<accession>H1Z3Q1</accession>
<feature type="transmembrane region" description="Helical" evidence="1">
    <location>
        <begin position="468"/>
        <end position="489"/>
    </location>
</feature>
<keyword evidence="5" id="KW-1185">Reference proteome</keyword>
<dbReference type="HOGENOM" id="CLU_448801_0_0_2"/>
<dbReference type="AlphaFoldDB" id="H1Z3Q1"/>
<protein>
    <recommendedName>
        <fullName evidence="6">DUF2207 domain-containing protein</fullName>
    </recommendedName>
</protein>
<dbReference type="InterPro" id="IPR018702">
    <property type="entry name" value="DUF2207"/>
</dbReference>
<organism evidence="4 5">
    <name type="scientific">Methanoplanus limicola DSM 2279</name>
    <dbReference type="NCBI Taxonomy" id="937775"/>
    <lineage>
        <taxon>Archaea</taxon>
        <taxon>Methanobacteriati</taxon>
        <taxon>Methanobacteriota</taxon>
        <taxon>Stenosarchaea group</taxon>
        <taxon>Methanomicrobia</taxon>
        <taxon>Methanomicrobiales</taxon>
        <taxon>Methanomicrobiaceae</taxon>
        <taxon>Methanoplanus</taxon>
    </lineage>
</organism>
<dbReference type="InParanoid" id="H1Z3Q1"/>
<evidence type="ECO:0000256" key="1">
    <source>
        <dbReference type="SAM" id="Phobius"/>
    </source>
</evidence>
<feature type="transmembrane region" description="Helical" evidence="1">
    <location>
        <begin position="440"/>
        <end position="462"/>
    </location>
</feature>
<dbReference type="EMBL" id="CM001436">
    <property type="protein sequence ID" value="EHQ35650.1"/>
    <property type="molecule type" value="Genomic_DNA"/>
</dbReference>
<keyword evidence="1" id="KW-0472">Membrane</keyword>
<gene>
    <name evidence="4" type="ORF">Metlim_1549</name>
</gene>
<dbReference type="RefSeq" id="WP_004077405.1">
    <property type="nucleotide sequence ID" value="NZ_CM001436.1"/>
</dbReference>
<feature type="transmembrane region" description="Helical" evidence="1">
    <location>
        <begin position="7"/>
        <end position="28"/>
    </location>
</feature>
<evidence type="ECO:0000259" key="3">
    <source>
        <dbReference type="Pfam" id="PF20990"/>
    </source>
</evidence>
<dbReference type="Pfam" id="PF20990">
    <property type="entry name" value="DUF2207_C"/>
    <property type="match status" value="1"/>
</dbReference>
<dbReference type="Proteomes" id="UP000005741">
    <property type="component" value="Chromosome"/>
</dbReference>
<evidence type="ECO:0008006" key="6">
    <source>
        <dbReference type="Google" id="ProtNLM"/>
    </source>
</evidence>
<dbReference type="STRING" id="937775.Metlim_1549"/>
<dbReference type="FunCoup" id="H1Z3Q1">
    <property type="interactions" value="1"/>
</dbReference>
<dbReference type="OrthoDB" id="137138at2157"/>
<evidence type="ECO:0000259" key="2">
    <source>
        <dbReference type="Pfam" id="PF09972"/>
    </source>
</evidence>
<dbReference type="InterPro" id="IPR048389">
    <property type="entry name" value="YciQ-like_C"/>
</dbReference>
<evidence type="ECO:0000313" key="4">
    <source>
        <dbReference type="EMBL" id="EHQ35650.1"/>
    </source>
</evidence>
<keyword evidence="1" id="KW-1133">Transmembrane helix</keyword>
<feature type="transmembrane region" description="Helical" evidence="1">
    <location>
        <begin position="263"/>
        <end position="291"/>
    </location>
</feature>